<protein>
    <submittedName>
        <fullName evidence="2">Uncharacterized protein</fullName>
    </submittedName>
</protein>
<sequence>MEGIIMMAVLFIISSILNGAKKKQQNSKEMPPFNNQPTKQKFELPKQTEIRKSLEDFASEVFQQLNDKAQPIQTTPPKDPEPKKVAEHIKEEVVAERATLNTRPIFDGNRSSNRGSAIKTKSSKPSDEITQGEIGSIVPTTRSALVQAIITTEILGPPKAKQR</sequence>
<dbReference type="AlphaFoldDB" id="A0A318TXA9"/>
<feature type="region of interest" description="Disordered" evidence="1">
    <location>
        <begin position="22"/>
        <end position="42"/>
    </location>
</feature>
<evidence type="ECO:0000256" key="1">
    <source>
        <dbReference type="SAM" id="MobiDB-lite"/>
    </source>
</evidence>
<dbReference type="RefSeq" id="WP_107935402.1">
    <property type="nucleotide sequence ID" value="NZ_CP085009.1"/>
</dbReference>
<feature type="region of interest" description="Disordered" evidence="1">
    <location>
        <begin position="100"/>
        <end position="137"/>
    </location>
</feature>
<keyword evidence="3" id="KW-1185">Reference proteome</keyword>
<reference evidence="2 3" key="1">
    <citation type="submission" date="2018-06" db="EMBL/GenBank/DDBJ databases">
        <title>Genomic Encyclopedia of Archaeal and Bacterial Type Strains, Phase II (KMG-II): from individual species to whole genera.</title>
        <authorList>
            <person name="Goeker M."/>
        </authorList>
    </citation>
    <scope>NUCLEOTIDE SEQUENCE [LARGE SCALE GENOMIC DNA]</scope>
    <source>
        <strain evidence="2 3">KACC 16626</strain>
    </source>
</reference>
<evidence type="ECO:0000313" key="2">
    <source>
        <dbReference type="EMBL" id="PYF04269.1"/>
    </source>
</evidence>
<comment type="caution">
    <text evidence="2">The sequence shown here is derived from an EMBL/GenBank/DDBJ whole genome shotgun (WGS) entry which is preliminary data.</text>
</comment>
<evidence type="ECO:0000313" key="3">
    <source>
        <dbReference type="Proteomes" id="UP000247416"/>
    </source>
</evidence>
<name>A0A318TXA9_9BACL</name>
<gene>
    <name evidence="2" type="ORF">BJ095_12418</name>
</gene>
<feature type="compositionally biased region" description="Polar residues" evidence="1">
    <location>
        <begin position="66"/>
        <end position="76"/>
    </location>
</feature>
<dbReference type="EMBL" id="QJTJ01000024">
    <property type="protein sequence ID" value="PYF04269.1"/>
    <property type="molecule type" value="Genomic_DNA"/>
</dbReference>
<dbReference type="OrthoDB" id="2734847at2"/>
<accession>A0A318TXA9</accession>
<organism evidence="2 3">
    <name type="scientific">Ureibacillus chungkukjangi</name>
    <dbReference type="NCBI Taxonomy" id="1202712"/>
    <lineage>
        <taxon>Bacteria</taxon>
        <taxon>Bacillati</taxon>
        <taxon>Bacillota</taxon>
        <taxon>Bacilli</taxon>
        <taxon>Bacillales</taxon>
        <taxon>Caryophanaceae</taxon>
        <taxon>Ureibacillus</taxon>
    </lineage>
</organism>
<dbReference type="Proteomes" id="UP000247416">
    <property type="component" value="Unassembled WGS sequence"/>
</dbReference>
<feature type="region of interest" description="Disordered" evidence="1">
    <location>
        <begin position="66"/>
        <end position="85"/>
    </location>
</feature>
<proteinExistence type="predicted"/>